<dbReference type="EMBL" id="SRLO01014623">
    <property type="protein sequence ID" value="TNN24668.1"/>
    <property type="molecule type" value="Genomic_DNA"/>
</dbReference>
<sequence>MKGGEEEEEEEEEEEKEEEEGEKEEEEEEEEGLTLVLRVEGDFFVSGGGLSSRFRVGTITFHWGHCNATSDGSEHSLNGMKYPLERLQGREPSQQEYRTDGDQDVVPEL</sequence>
<feature type="compositionally biased region" description="Acidic residues" evidence="1">
    <location>
        <begin position="1"/>
        <end position="32"/>
    </location>
</feature>
<evidence type="ECO:0000256" key="1">
    <source>
        <dbReference type="SAM" id="MobiDB-lite"/>
    </source>
</evidence>
<dbReference type="SUPFAM" id="SSF51069">
    <property type="entry name" value="Carbonic anhydrase"/>
    <property type="match status" value="1"/>
</dbReference>
<keyword evidence="4" id="KW-1185">Reference proteome</keyword>
<name>A0A4Z2E764_9TELE</name>
<evidence type="ECO:0000259" key="2">
    <source>
        <dbReference type="PROSITE" id="PS51144"/>
    </source>
</evidence>
<dbReference type="Gene3D" id="3.10.200.10">
    <property type="entry name" value="Alpha carbonic anhydrase"/>
    <property type="match status" value="1"/>
</dbReference>
<feature type="region of interest" description="Disordered" evidence="1">
    <location>
        <begin position="1"/>
        <end position="34"/>
    </location>
</feature>
<accession>A0A4Z2E764</accession>
<reference evidence="3 4" key="1">
    <citation type="submission" date="2019-03" db="EMBL/GenBank/DDBJ databases">
        <title>First draft genome of Liparis tanakae, snailfish: a comprehensive survey of snailfish specific genes.</title>
        <authorList>
            <person name="Kim W."/>
            <person name="Song I."/>
            <person name="Jeong J.-H."/>
            <person name="Kim D."/>
            <person name="Kim S."/>
            <person name="Ryu S."/>
            <person name="Song J.Y."/>
            <person name="Lee S.K."/>
        </authorList>
    </citation>
    <scope>NUCLEOTIDE SEQUENCE [LARGE SCALE GENOMIC DNA]</scope>
    <source>
        <tissue evidence="3">Muscle</tissue>
    </source>
</reference>
<keyword evidence="3" id="KW-0675">Receptor</keyword>
<dbReference type="Proteomes" id="UP000314294">
    <property type="component" value="Unassembled WGS sequence"/>
</dbReference>
<feature type="domain" description="Alpha-carbonic anhydrase" evidence="2">
    <location>
        <begin position="1"/>
        <end position="109"/>
    </location>
</feature>
<dbReference type="InterPro" id="IPR036398">
    <property type="entry name" value="CA_dom_sf"/>
</dbReference>
<dbReference type="InterPro" id="IPR001148">
    <property type="entry name" value="CA_dom"/>
</dbReference>
<feature type="region of interest" description="Disordered" evidence="1">
    <location>
        <begin position="86"/>
        <end position="109"/>
    </location>
</feature>
<proteinExistence type="predicted"/>
<comment type="caution">
    <text evidence="3">The sequence shown here is derived from an EMBL/GenBank/DDBJ whole genome shotgun (WGS) entry which is preliminary data.</text>
</comment>
<evidence type="ECO:0000313" key="4">
    <source>
        <dbReference type="Proteomes" id="UP000314294"/>
    </source>
</evidence>
<protein>
    <submittedName>
        <fullName evidence="3">Receptor-type tyrosine-protein phosphatase zeta</fullName>
    </submittedName>
</protein>
<organism evidence="3 4">
    <name type="scientific">Liparis tanakae</name>
    <name type="common">Tanaka's snailfish</name>
    <dbReference type="NCBI Taxonomy" id="230148"/>
    <lineage>
        <taxon>Eukaryota</taxon>
        <taxon>Metazoa</taxon>
        <taxon>Chordata</taxon>
        <taxon>Craniata</taxon>
        <taxon>Vertebrata</taxon>
        <taxon>Euteleostomi</taxon>
        <taxon>Actinopterygii</taxon>
        <taxon>Neopterygii</taxon>
        <taxon>Teleostei</taxon>
        <taxon>Neoteleostei</taxon>
        <taxon>Acanthomorphata</taxon>
        <taxon>Eupercaria</taxon>
        <taxon>Perciformes</taxon>
        <taxon>Cottioidei</taxon>
        <taxon>Cottales</taxon>
        <taxon>Liparidae</taxon>
        <taxon>Liparis</taxon>
    </lineage>
</organism>
<dbReference type="Pfam" id="PF00194">
    <property type="entry name" value="Carb_anhydrase"/>
    <property type="match status" value="1"/>
</dbReference>
<gene>
    <name evidence="3" type="primary">Ptprz1_3</name>
    <name evidence="3" type="ORF">EYF80_065206</name>
</gene>
<dbReference type="AlphaFoldDB" id="A0A4Z2E764"/>
<evidence type="ECO:0000313" key="3">
    <source>
        <dbReference type="EMBL" id="TNN24668.1"/>
    </source>
</evidence>
<dbReference type="PROSITE" id="PS51144">
    <property type="entry name" value="ALPHA_CA_2"/>
    <property type="match status" value="1"/>
</dbReference>
<dbReference type="OrthoDB" id="429145at2759"/>